<gene>
    <name evidence="1" type="ORF">CA983_03895</name>
</gene>
<evidence type="ECO:0000313" key="1">
    <source>
        <dbReference type="EMBL" id="OUD04508.1"/>
    </source>
</evidence>
<reference evidence="1 2" key="1">
    <citation type="submission" date="2017-05" db="EMBL/GenBank/DDBJ databases">
        <title>Biotechnological potential of actinobacteria isolated from South African environments.</title>
        <authorList>
            <person name="Le Roes-Hill M."/>
            <person name="Prins A."/>
            <person name="Durrell K.A."/>
        </authorList>
    </citation>
    <scope>NUCLEOTIDE SEQUENCE [LARGE SCALE GENOMIC DNA]</scope>
    <source>
        <strain evidence="1 2">HMC13</strain>
    </source>
</reference>
<accession>A0A243SA58</accession>
<dbReference type="AlphaFoldDB" id="A0A243SA58"/>
<proteinExistence type="predicted"/>
<sequence length="242" mass="26133">MTFPSPGGIFAAVERRCADGDPTPPLCLFDGSQPSGTPLTPAQARRLLYDRSACPETRTALWRQIAERVHMDSDGRHDWPTAVLWLGLPGLRRTAFKITSRFGAEREDVEAELATCYLEALAAVDPHDADPGRTVLRSACTRAWSVWRTAYLERAVDDVDGAGGTPVAADCEDLWQADYDPPPGTHGLSATLRITVPAHRVEGVRLGALARAWGLADTAASVGYSGRGRQVATLSLRRAGRT</sequence>
<dbReference type="RefSeq" id="WP_086599457.1">
    <property type="nucleotide sequence ID" value="NZ_NGFN01000012.1"/>
</dbReference>
<comment type="caution">
    <text evidence="1">The sequence shown here is derived from an EMBL/GenBank/DDBJ whole genome shotgun (WGS) entry which is preliminary data.</text>
</comment>
<evidence type="ECO:0000313" key="2">
    <source>
        <dbReference type="Proteomes" id="UP000195105"/>
    </source>
</evidence>
<dbReference type="EMBL" id="NGFN01000012">
    <property type="protein sequence ID" value="OUD04508.1"/>
    <property type="molecule type" value="Genomic_DNA"/>
</dbReference>
<keyword evidence="2" id="KW-1185">Reference proteome</keyword>
<organism evidence="1 2">
    <name type="scientific">Streptomyces swartbergensis</name>
    <dbReference type="NCBI Taxonomy" id="487165"/>
    <lineage>
        <taxon>Bacteria</taxon>
        <taxon>Bacillati</taxon>
        <taxon>Actinomycetota</taxon>
        <taxon>Actinomycetes</taxon>
        <taxon>Kitasatosporales</taxon>
        <taxon>Streptomycetaceae</taxon>
        <taxon>Streptomyces</taxon>
    </lineage>
</organism>
<protein>
    <submittedName>
        <fullName evidence="1">Uncharacterized protein</fullName>
    </submittedName>
</protein>
<dbReference type="Proteomes" id="UP000195105">
    <property type="component" value="Unassembled WGS sequence"/>
</dbReference>
<name>A0A243SA58_9ACTN</name>